<evidence type="ECO:0000313" key="2">
    <source>
        <dbReference type="EMBL" id="GAA5813175.1"/>
    </source>
</evidence>
<evidence type="ECO:0008006" key="4">
    <source>
        <dbReference type="Google" id="ProtNLM"/>
    </source>
</evidence>
<feature type="compositionally biased region" description="Polar residues" evidence="1">
    <location>
        <begin position="32"/>
        <end position="41"/>
    </location>
</feature>
<keyword evidence="3" id="KW-1185">Reference proteome</keyword>
<name>A0ABP9Z244_9FUNG</name>
<reference evidence="2 3" key="1">
    <citation type="submission" date="2024-04" db="EMBL/GenBank/DDBJ databases">
        <title>genome sequences of Mucor flavus KT1a and Helicostylum pulchrum KT1b strains isolated from the surface of a dry-aged beef.</title>
        <authorList>
            <person name="Toyotome T."/>
            <person name="Hosono M."/>
            <person name="Torimaru M."/>
            <person name="Fukuda K."/>
            <person name="Mikami N."/>
        </authorList>
    </citation>
    <scope>NUCLEOTIDE SEQUENCE [LARGE SCALE GENOMIC DNA]</scope>
    <source>
        <strain evidence="2 3">KT1a</strain>
    </source>
</reference>
<organism evidence="2 3">
    <name type="scientific">Mucor flavus</name>
    <dbReference type="NCBI Taxonomy" id="439312"/>
    <lineage>
        <taxon>Eukaryota</taxon>
        <taxon>Fungi</taxon>
        <taxon>Fungi incertae sedis</taxon>
        <taxon>Mucoromycota</taxon>
        <taxon>Mucoromycotina</taxon>
        <taxon>Mucoromycetes</taxon>
        <taxon>Mucorales</taxon>
        <taxon>Mucorineae</taxon>
        <taxon>Mucoraceae</taxon>
        <taxon>Mucor</taxon>
    </lineage>
</organism>
<dbReference type="EMBL" id="BAABUK010000016">
    <property type="protein sequence ID" value="GAA5813175.1"/>
    <property type="molecule type" value="Genomic_DNA"/>
</dbReference>
<protein>
    <recommendedName>
        <fullName evidence="4">COX assembly mitochondrial protein</fullName>
    </recommendedName>
</protein>
<feature type="compositionally biased region" description="Basic and acidic residues" evidence="1">
    <location>
        <begin position="8"/>
        <end position="18"/>
    </location>
</feature>
<gene>
    <name evidence="2" type="ORF">MFLAVUS_006649</name>
</gene>
<dbReference type="Proteomes" id="UP001473302">
    <property type="component" value="Unassembled WGS sequence"/>
</dbReference>
<feature type="region of interest" description="Disordered" evidence="1">
    <location>
        <begin position="1"/>
        <end position="87"/>
    </location>
</feature>
<accession>A0ABP9Z244</accession>
<proteinExistence type="predicted"/>
<evidence type="ECO:0000256" key="1">
    <source>
        <dbReference type="SAM" id="MobiDB-lite"/>
    </source>
</evidence>
<feature type="compositionally biased region" description="Low complexity" evidence="1">
    <location>
        <begin position="61"/>
        <end position="87"/>
    </location>
</feature>
<evidence type="ECO:0000313" key="3">
    <source>
        <dbReference type="Proteomes" id="UP001473302"/>
    </source>
</evidence>
<sequence>MTNTSARDYVESYVKEDDYLVQEQPRYDPTKPVSQLNTTPLEQEPEAEPAQASEHYKVHLPTQNPIPSTTTNTTYSNETPTTTTTTEPQIQWAARDFKEQRNEIHETALTVCADLHESLFTCFKDGSWWDKAKMCEEQKQTFWKCYNTQKRFLKDVNYKGPVTTEQEDNRILAEAYKLRKKLDKE</sequence>
<comment type="caution">
    <text evidence="2">The sequence shown here is derived from an EMBL/GenBank/DDBJ whole genome shotgun (WGS) entry which is preliminary data.</text>
</comment>